<dbReference type="GO" id="GO:0002376">
    <property type="term" value="P:immune system process"/>
    <property type="evidence" value="ECO:0007669"/>
    <property type="project" value="UniProtKB-KW"/>
</dbReference>
<keyword evidence="3" id="KW-0732">Signal</keyword>
<accession>A0A5N5NU41</accession>
<dbReference type="CDD" id="cd00099">
    <property type="entry name" value="IgV"/>
    <property type="match status" value="1"/>
</dbReference>
<dbReference type="InterPro" id="IPR013106">
    <property type="entry name" value="Ig_V-set"/>
</dbReference>
<dbReference type="PANTHER" id="PTHR19433:SF111">
    <property type="entry name" value="T CELL RECEPTOR ALPHA VARIABLE 4"/>
    <property type="match status" value="1"/>
</dbReference>
<evidence type="ECO:0000256" key="4">
    <source>
        <dbReference type="ARBA" id="ARBA00022859"/>
    </source>
</evidence>
<evidence type="ECO:0000256" key="2">
    <source>
        <dbReference type="ARBA" id="ARBA00022475"/>
    </source>
</evidence>
<dbReference type="Gene3D" id="2.60.40.10">
    <property type="entry name" value="Immunoglobulins"/>
    <property type="match status" value="1"/>
</dbReference>
<sequence length="256" mass="28935">MYTVQSDRRWVTAQSLTVPDVYQPDKKLSVEIGNSATLQCCVFGIEDGEIIWFKQQNGKQPRIIVRYFKTAQETFYNEFQNSRFQIKKYGNCFNMTISNTTLSDEATYYCALMFADGTYLQIKGTSKPAVCDNSEVCEPTLHGDNTDMSTQEKTVSEMTRSLHSTVLGLGTALGLCALLIFCLIYFILRRRKCDKMNASIEDSPGTRQESEAETLNYAALQFSKRKAKGGKRNTGSSDECVYSDVNKTVRCNINNY</sequence>
<keyword evidence="6" id="KW-1015">Disulfide bond</keyword>
<comment type="caution">
    <text evidence="10">The sequence shown here is derived from an EMBL/GenBank/DDBJ whole genome shotgun (WGS) entry which is preliminary data.</text>
</comment>
<evidence type="ECO:0000313" key="11">
    <source>
        <dbReference type="Proteomes" id="UP000327468"/>
    </source>
</evidence>
<proteinExistence type="predicted"/>
<gene>
    <name evidence="10" type="ORF">PHYPO_G00219100</name>
</gene>
<dbReference type="InterPro" id="IPR013783">
    <property type="entry name" value="Ig-like_fold"/>
</dbReference>
<dbReference type="InterPro" id="IPR036179">
    <property type="entry name" value="Ig-like_dom_sf"/>
</dbReference>
<organism evidence="10 11">
    <name type="scientific">Pangasianodon hypophthalmus</name>
    <name type="common">Striped catfish</name>
    <name type="synonym">Helicophagus hypophthalmus</name>
    <dbReference type="NCBI Taxonomy" id="310915"/>
    <lineage>
        <taxon>Eukaryota</taxon>
        <taxon>Metazoa</taxon>
        <taxon>Chordata</taxon>
        <taxon>Craniata</taxon>
        <taxon>Vertebrata</taxon>
        <taxon>Euteleostomi</taxon>
        <taxon>Actinopterygii</taxon>
        <taxon>Neopterygii</taxon>
        <taxon>Teleostei</taxon>
        <taxon>Ostariophysi</taxon>
        <taxon>Siluriformes</taxon>
        <taxon>Pangasiidae</taxon>
        <taxon>Pangasianodon</taxon>
    </lineage>
</organism>
<dbReference type="SMART" id="SM00406">
    <property type="entry name" value="IGv"/>
    <property type="match status" value="1"/>
</dbReference>
<dbReference type="SUPFAM" id="SSF48726">
    <property type="entry name" value="Immunoglobulin"/>
    <property type="match status" value="1"/>
</dbReference>
<feature type="domain" description="Ig-like" evidence="9">
    <location>
        <begin position="19"/>
        <end position="110"/>
    </location>
</feature>
<evidence type="ECO:0000313" key="10">
    <source>
        <dbReference type="EMBL" id="KAB5570930.1"/>
    </source>
</evidence>
<keyword evidence="11" id="KW-1185">Reference proteome</keyword>
<dbReference type="GO" id="GO:0005886">
    <property type="term" value="C:plasma membrane"/>
    <property type="evidence" value="ECO:0007669"/>
    <property type="project" value="UniProtKB-SubCell"/>
</dbReference>
<dbReference type="PANTHER" id="PTHR19433">
    <property type="entry name" value="T-CELL RECEPTOR ALPHA CHAIN V REGION-RELATED"/>
    <property type="match status" value="1"/>
</dbReference>
<protein>
    <recommendedName>
        <fullName evidence="9">Ig-like domain-containing protein</fullName>
    </recommendedName>
</protein>
<dbReference type="InterPro" id="IPR007110">
    <property type="entry name" value="Ig-like_dom"/>
</dbReference>
<keyword evidence="7" id="KW-0325">Glycoprotein</keyword>
<evidence type="ECO:0000256" key="1">
    <source>
        <dbReference type="ARBA" id="ARBA00004236"/>
    </source>
</evidence>
<dbReference type="SMART" id="SM00409">
    <property type="entry name" value="IG"/>
    <property type="match status" value="1"/>
</dbReference>
<comment type="subcellular location">
    <subcellularLocation>
        <location evidence="1">Cell membrane</location>
    </subcellularLocation>
</comment>
<evidence type="ECO:0000256" key="5">
    <source>
        <dbReference type="ARBA" id="ARBA00023136"/>
    </source>
</evidence>
<dbReference type="GO" id="GO:0009617">
    <property type="term" value="P:response to bacterium"/>
    <property type="evidence" value="ECO:0007669"/>
    <property type="project" value="TreeGrafter"/>
</dbReference>
<dbReference type="EMBL" id="VFJC01000008">
    <property type="protein sequence ID" value="KAB5570930.1"/>
    <property type="molecule type" value="Genomic_DNA"/>
</dbReference>
<keyword evidence="8" id="KW-1133">Transmembrane helix</keyword>
<dbReference type="Proteomes" id="UP000327468">
    <property type="component" value="Chromosome 7"/>
</dbReference>
<name>A0A5N5NU41_PANHP</name>
<evidence type="ECO:0000256" key="3">
    <source>
        <dbReference type="ARBA" id="ARBA00022729"/>
    </source>
</evidence>
<evidence type="ECO:0000256" key="8">
    <source>
        <dbReference type="SAM" id="Phobius"/>
    </source>
</evidence>
<evidence type="ECO:0000259" key="9">
    <source>
        <dbReference type="PROSITE" id="PS50835"/>
    </source>
</evidence>
<evidence type="ECO:0000256" key="6">
    <source>
        <dbReference type="ARBA" id="ARBA00023157"/>
    </source>
</evidence>
<evidence type="ECO:0000256" key="7">
    <source>
        <dbReference type="ARBA" id="ARBA00023180"/>
    </source>
</evidence>
<dbReference type="InterPro" id="IPR003599">
    <property type="entry name" value="Ig_sub"/>
</dbReference>
<keyword evidence="8" id="KW-0812">Transmembrane</keyword>
<feature type="transmembrane region" description="Helical" evidence="8">
    <location>
        <begin position="166"/>
        <end position="188"/>
    </location>
</feature>
<keyword evidence="5 8" id="KW-0472">Membrane</keyword>
<reference evidence="10 11" key="1">
    <citation type="submission" date="2019-06" db="EMBL/GenBank/DDBJ databases">
        <title>A chromosome-scale genome assembly of the striped catfish, Pangasianodon hypophthalmus.</title>
        <authorList>
            <person name="Wen M."/>
            <person name="Zahm M."/>
            <person name="Roques C."/>
            <person name="Cabau C."/>
            <person name="Klopp C."/>
            <person name="Donnadieu C."/>
            <person name="Jouanno E."/>
            <person name="Avarre J.-C."/>
            <person name="Campet M."/>
            <person name="Ha T.T.T."/>
            <person name="Dugue R."/>
            <person name="Lampietro C."/>
            <person name="Louis A."/>
            <person name="Herpin A."/>
            <person name="Echchiki A."/>
            <person name="Berthelot C."/>
            <person name="Parey E."/>
            <person name="Roest-Crollius H."/>
            <person name="Braasch I."/>
            <person name="Postlethwait J."/>
            <person name="Bobe J."/>
            <person name="Montfort J."/>
            <person name="Bouchez O."/>
            <person name="Begum T."/>
            <person name="Schartl M."/>
            <person name="Guiguen Y."/>
        </authorList>
    </citation>
    <scope>NUCLEOTIDE SEQUENCE [LARGE SCALE GENOMIC DNA]</scope>
    <source>
        <strain evidence="10 11">Indonesia</strain>
        <tissue evidence="10">Blood</tissue>
    </source>
</reference>
<dbReference type="InterPro" id="IPR052051">
    <property type="entry name" value="TCR_complex_component"/>
</dbReference>
<dbReference type="PROSITE" id="PS50835">
    <property type="entry name" value="IG_LIKE"/>
    <property type="match status" value="1"/>
</dbReference>
<keyword evidence="2" id="KW-1003">Cell membrane</keyword>
<dbReference type="Pfam" id="PF07686">
    <property type="entry name" value="V-set"/>
    <property type="match status" value="1"/>
</dbReference>
<keyword evidence="4" id="KW-0391">Immunity</keyword>
<dbReference type="AlphaFoldDB" id="A0A5N5NU41"/>